<protein>
    <submittedName>
        <fullName evidence="1">Uncharacterized protein</fullName>
    </submittedName>
</protein>
<name>A0ABD2WKI0_9HYME</name>
<accession>A0ABD2WKI0</accession>
<sequence length="123" mass="14502">MHKYRNFAVQTLAENETTHRAGRKTSKFFLSCNFCRSSSIDLIFTNFSRIWSESARGRICLHKSRHFLRLHLSRRRRRRSMLYSVQVQNQSSVGDGHHATAHARGTHAPQRRERLTSCIRNYI</sequence>
<keyword evidence="2" id="KW-1185">Reference proteome</keyword>
<gene>
    <name evidence="1" type="ORF">TKK_011884</name>
</gene>
<evidence type="ECO:0000313" key="1">
    <source>
        <dbReference type="EMBL" id="KAL3393607.1"/>
    </source>
</evidence>
<reference evidence="1 2" key="1">
    <citation type="journal article" date="2024" name="bioRxiv">
        <title>A reference genome for Trichogramma kaykai: A tiny desert-dwelling parasitoid wasp with competing sex-ratio distorters.</title>
        <authorList>
            <person name="Culotta J."/>
            <person name="Lindsey A.R."/>
        </authorList>
    </citation>
    <scope>NUCLEOTIDE SEQUENCE [LARGE SCALE GENOMIC DNA]</scope>
    <source>
        <strain evidence="1 2">KSX58</strain>
    </source>
</reference>
<comment type="caution">
    <text evidence="1">The sequence shown here is derived from an EMBL/GenBank/DDBJ whole genome shotgun (WGS) entry which is preliminary data.</text>
</comment>
<proteinExistence type="predicted"/>
<dbReference type="EMBL" id="JBJJXI010000096">
    <property type="protein sequence ID" value="KAL3393607.1"/>
    <property type="molecule type" value="Genomic_DNA"/>
</dbReference>
<evidence type="ECO:0000313" key="2">
    <source>
        <dbReference type="Proteomes" id="UP001627154"/>
    </source>
</evidence>
<dbReference type="Proteomes" id="UP001627154">
    <property type="component" value="Unassembled WGS sequence"/>
</dbReference>
<dbReference type="AlphaFoldDB" id="A0ABD2WKI0"/>
<organism evidence="1 2">
    <name type="scientific">Trichogramma kaykai</name>
    <dbReference type="NCBI Taxonomy" id="54128"/>
    <lineage>
        <taxon>Eukaryota</taxon>
        <taxon>Metazoa</taxon>
        <taxon>Ecdysozoa</taxon>
        <taxon>Arthropoda</taxon>
        <taxon>Hexapoda</taxon>
        <taxon>Insecta</taxon>
        <taxon>Pterygota</taxon>
        <taxon>Neoptera</taxon>
        <taxon>Endopterygota</taxon>
        <taxon>Hymenoptera</taxon>
        <taxon>Apocrita</taxon>
        <taxon>Proctotrupomorpha</taxon>
        <taxon>Chalcidoidea</taxon>
        <taxon>Trichogrammatidae</taxon>
        <taxon>Trichogramma</taxon>
    </lineage>
</organism>